<dbReference type="GO" id="GO:0006891">
    <property type="term" value="P:intra-Golgi vesicle-mediated transport"/>
    <property type="evidence" value="ECO:0007669"/>
    <property type="project" value="UniProtKB-UniRule"/>
</dbReference>
<dbReference type="GO" id="GO:0015031">
    <property type="term" value="P:protein transport"/>
    <property type="evidence" value="ECO:0007669"/>
    <property type="project" value="UniProtKB-KW"/>
</dbReference>
<dbReference type="OrthoDB" id="272987at2759"/>
<evidence type="ECO:0000256" key="1">
    <source>
        <dbReference type="ARBA" id="ARBA00004395"/>
    </source>
</evidence>
<comment type="subcellular location">
    <subcellularLocation>
        <location evidence="1 10">Golgi apparatus membrane</location>
        <topology evidence="1 10">Peripheral membrane protein</topology>
    </subcellularLocation>
</comment>
<dbReference type="AlphaFoldDB" id="A0A084QBK0"/>
<comment type="function">
    <text evidence="9">Acts as a component of the peripheral membrane COG complex that is involved in intra-Golgi protein trafficking. COG is located at the cis-Golgi, and regulates tethering of retrograde intra-Golgi vesicles and possibly a number of other membrane trafficking events.</text>
</comment>
<evidence type="ECO:0000256" key="9">
    <source>
        <dbReference type="ARBA" id="ARBA00043873"/>
    </source>
</evidence>
<dbReference type="STRING" id="1283841.A0A084QBK0"/>
<evidence type="ECO:0000256" key="6">
    <source>
        <dbReference type="ARBA" id="ARBA00023034"/>
    </source>
</evidence>
<feature type="domain" description="Conserved oligomeric complex COG6 N-terminal" evidence="11">
    <location>
        <begin position="64"/>
        <end position="175"/>
    </location>
</feature>
<keyword evidence="14" id="KW-1185">Reference proteome</keyword>
<dbReference type="EMBL" id="KL660858">
    <property type="protein sequence ID" value="KFA61335.1"/>
    <property type="molecule type" value="Genomic_DNA"/>
</dbReference>
<comment type="similarity">
    <text evidence="2 10">Belongs to the COG6 family.</text>
</comment>
<comment type="subunit">
    <text evidence="10">Component of the conserved oligomeric Golgi complex.</text>
</comment>
<dbReference type="InterPro" id="IPR048369">
    <property type="entry name" value="COG6_C"/>
</dbReference>
<evidence type="ECO:0000256" key="5">
    <source>
        <dbReference type="ARBA" id="ARBA00022927"/>
    </source>
</evidence>
<organism evidence="13 14">
    <name type="scientific">Stachybotrys chlorohalonatus (strain IBT 40285)</name>
    <dbReference type="NCBI Taxonomy" id="1283841"/>
    <lineage>
        <taxon>Eukaryota</taxon>
        <taxon>Fungi</taxon>
        <taxon>Dikarya</taxon>
        <taxon>Ascomycota</taxon>
        <taxon>Pezizomycotina</taxon>
        <taxon>Sordariomycetes</taxon>
        <taxon>Hypocreomycetidae</taxon>
        <taxon>Hypocreales</taxon>
        <taxon>Stachybotryaceae</taxon>
        <taxon>Stachybotrys</taxon>
    </lineage>
</organism>
<sequence>MASEYSLTLNNLPVRDASLTGLLPPPSPGLSSTGKGMSPLASKVTAILSTSYSDTEFRNALELLDQRAISNDATSRRQIRLKLQKEVIDSNGEIIDEFGRVAEQLQRIGTTLAKLNGGYQDMKGQLLETHNKTSASLSEASSLLDQRQRVETKRELLNAFKDHFIMSDDDVASLTLTAEPVDDNFFNALAKAKRISRDCEILLGFEKQTLGLELMEQTSKNINLGFQKLYKWIQREFKILNLENPQLNPSIRKALRVLAERPTLFQNCLDFFAEARERILSDSFYVALTGNSASGAEDPLVKPIDLTAHDPLRYVGDMLAWIHSAAVSEREALEVLFVAEGEELARGFKSGRDAEVWRLVGDEDDNGDFNALNALHDLVDRDVSGAARVLRQRIEQVIQSNEEIIPAYKLSNLINFYRVTFHKFLGNSSNLVSCIEALEMEGLRQFRALVRDHIATLQGEFQQTPSDLGLPGFLEECLNQLDVISRTYETSLSASDDREGEFAGVLAEAFEPFMSGCENMANSMRPPSNSIFFINCSLSAADCLGKFDFTRKRAQQLRERVETEAKKLAKNQYEFFVEESGLKLLFCGLDAAHPQLEKVIESDTLSRVSQTLDEFLPSALMDAMERMKHLQDPKLARQITEDAAEKFCNKFQELEDIIEKVDDQNDDEVGGLRSVFPRTTVEIRVLLS</sequence>
<dbReference type="PANTHER" id="PTHR21506">
    <property type="entry name" value="COMPONENT OF OLIGOMERIC GOLGI COMPLEX 6"/>
    <property type="match status" value="1"/>
</dbReference>
<name>A0A084QBK0_STAC4</name>
<evidence type="ECO:0000259" key="11">
    <source>
        <dbReference type="Pfam" id="PF06419"/>
    </source>
</evidence>
<evidence type="ECO:0000256" key="3">
    <source>
        <dbReference type="ARBA" id="ARBA00020973"/>
    </source>
</evidence>
<dbReference type="FunCoup" id="A0A084QBK0">
    <property type="interactions" value="248"/>
</dbReference>
<keyword evidence="6 10" id="KW-0333">Golgi apparatus</keyword>
<keyword evidence="4 10" id="KW-0813">Transport</keyword>
<dbReference type="Pfam" id="PF20653">
    <property type="entry name" value="COG6_C"/>
    <property type="match status" value="1"/>
</dbReference>
<feature type="domain" description="Conserved Oligomeric Golgi complex subunit 6 C-terminal" evidence="12">
    <location>
        <begin position="208"/>
        <end position="687"/>
    </location>
</feature>
<evidence type="ECO:0000256" key="7">
    <source>
        <dbReference type="ARBA" id="ARBA00023136"/>
    </source>
</evidence>
<dbReference type="SMART" id="SM01087">
    <property type="entry name" value="COG6"/>
    <property type="match status" value="1"/>
</dbReference>
<proteinExistence type="inferred from homology"/>
<dbReference type="InterPro" id="IPR048368">
    <property type="entry name" value="COG6_N"/>
</dbReference>
<dbReference type="InParanoid" id="A0A084QBK0"/>
<evidence type="ECO:0000256" key="10">
    <source>
        <dbReference type="RuleBase" id="RU365075"/>
    </source>
</evidence>
<gene>
    <name evidence="13" type="ORF">S40285_05870</name>
</gene>
<dbReference type="OMA" id="HSCLDFF"/>
<keyword evidence="5 10" id="KW-0653">Protein transport</keyword>
<accession>A0A084QBK0</accession>
<dbReference type="GO" id="GO:0000139">
    <property type="term" value="C:Golgi membrane"/>
    <property type="evidence" value="ECO:0007669"/>
    <property type="project" value="UniProtKB-SubCell"/>
</dbReference>
<comment type="function">
    <text evidence="10">Acts as component of the peripheral membrane COG complex that is involved in intra-Golgi protein trafficking. COG is located at the cis-Golgi, and regulates tethering of retrograde intra-Golgi vesicles and possibly a number of other membrane trafficking events.</text>
</comment>
<dbReference type="Pfam" id="PF06419">
    <property type="entry name" value="COG6_N"/>
    <property type="match status" value="1"/>
</dbReference>
<protein>
    <recommendedName>
        <fullName evidence="3 10">Conserved oligomeric Golgi complex subunit 6</fullName>
        <shortName evidence="10">COG complex subunit 6</shortName>
    </recommendedName>
    <alternativeName>
        <fullName evidence="8 10">Component of oligomeric Golgi complex 6</fullName>
    </alternativeName>
</protein>
<evidence type="ECO:0000313" key="14">
    <source>
        <dbReference type="Proteomes" id="UP000028524"/>
    </source>
</evidence>
<reference evidence="13 14" key="1">
    <citation type="journal article" date="2014" name="BMC Genomics">
        <title>Comparative genome sequencing reveals chemotype-specific gene clusters in the toxigenic black mold Stachybotrys.</title>
        <authorList>
            <person name="Semeiks J."/>
            <person name="Borek D."/>
            <person name="Otwinowski Z."/>
            <person name="Grishin N.V."/>
        </authorList>
    </citation>
    <scope>NUCLEOTIDE SEQUENCE [LARGE SCALE GENOMIC DNA]</scope>
    <source>
        <strain evidence="13 14">IBT 40285</strain>
    </source>
</reference>
<dbReference type="InterPro" id="IPR010490">
    <property type="entry name" value="COG6"/>
</dbReference>
<dbReference type="HOGENOM" id="CLU_011361_1_0_1"/>
<dbReference type="Proteomes" id="UP000028524">
    <property type="component" value="Unassembled WGS sequence"/>
</dbReference>
<dbReference type="PANTHER" id="PTHR21506:SF0">
    <property type="entry name" value="CONSERVED OLIGOMERIC GOLGI COMPLEX SUBUNIT 6"/>
    <property type="match status" value="1"/>
</dbReference>
<evidence type="ECO:0000259" key="12">
    <source>
        <dbReference type="Pfam" id="PF20653"/>
    </source>
</evidence>
<keyword evidence="7 10" id="KW-0472">Membrane</keyword>
<dbReference type="GO" id="GO:0017119">
    <property type="term" value="C:Golgi transport complex"/>
    <property type="evidence" value="ECO:0007669"/>
    <property type="project" value="UniProtKB-UniRule"/>
</dbReference>
<evidence type="ECO:0000256" key="8">
    <source>
        <dbReference type="ARBA" id="ARBA00031348"/>
    </source>
</evidence>
<evidence type="ECO:0000256" key="4">
    <source>
        <dbReference type="ARBA" id="ARBA00022448"/>
    </source>
</evidence>
<evidence type="ECO:0000256" key="2">
    <source>
        <dbReference type="ARBA" id="ARBA00011023"/>
    </source>
</evidence>
<evidence type="ECO:0000313" key="13">
    <source>
        <dbReference type="EMBL" id="KFA61335.1"/>
    </source>
</evidence>